<feature type="chain" id="PRO_5038877447" description="Tetratricopeptide repeat protein" evidence="2">
    <location>
        <begin position="21"/>
        <end position="421"/>
    </location>
</feature>
<dbReference type="AlphaFoldDB" id="A0A9D9HIP1"/>
<keyword evidence="1" id="KW-0802">TPR repeat</keyword>
<keyword evidence="2" id="KW-0732">Signal</keyword>
<dbReference type="InterPro" id="IPR011990">
    <property type="entry name" value="TPR-like_helical_dom_sf"/>
</dbReference>
<dbReference type="PANTHER" id="PTHR12558:SF13">
    <property type="entry name" value="CELL DIVISION CYCLE PROTEIN 27 HOMOLOG"/>
    <property type="match status" value="1"/>
</dbReference>
<dbReference type="InterPro" id="IPR019734">
    <property type="entry name" value="TPR_rpt"/>
</dbReference>
<reference evidence="3" key="2">
    <citation type="journal article" date="2021" name="PeerJ">
        <title>Extensive microbial diversity within the chicken gut microbiome revealed by metagenomics and culture.</title>
        <authorList>
            <person name="Gilroy R."/>
            <person name="Ravi A."/>
            <person name="Getino M."/>
            <person name="Pursley I."/>
            <person name="Horton D.L."/>
            <person name="Alikhan N.F."/>
            <person name="Baker D."/>
            <person name="Gharbi K."/>
            <person name="Hall N."/>
            <person name="Watson M."/>
            <person name="Adriaenssens E.M."/>
            <person name="Foster-Nyarko E."/>
            <person name="Jarju S."/>
            <person name="Secka A."/>
            <person name="Antonio M."/>
            <person name="Oren A."/>
            <person name="Chaudhuri R.R."/>
            <person name="La Ragione R."/>
            <person name="Hildebrand F."/>
            <person name="Pallen M.J."/>
        </authorList>
    </citation>
    <scope>NUCLEOTIDE SEQUENCE</scope>
    <source>
        <strain evidence="3">B1-20833</strain>
    </source>
</reference>
<evidence type="ECO:0000313" key="3">
    <source>
        <dbReference type="EMBL" id="MBO8451802.1"/>
    </source>
</evidence>
<name>A0A9D9HIP1_9BACT</name>
<organism evidence="3 4">
    <name type="scientific">Candidatus Cryptobacteroides intestinavium</name>
    <dbReference type="NCBI Taxonomy" id="2840766"/>
    <lineage>
        <taxon>Bacteria</taxon>
        <taxon>Pseudomonadati</taxon>
        <taxon>Bacteroidota</taxon>
        <taxon>Bacteroidia</taxon>
        <taxon>Bacteroidales</taxon>
        <taxon>Candidatus Cryptobacteroides</taxon>
    </lineage>
</organism>
<dbReference type="EMBL" id="JADIMI010000022">
    <property type="protein sequence ID" value="MBO8451802.1"/>
    <property type="molecule type" value="Genomic_DNA"/>
</dbReference>
<dbReference type="Gene3D" id="1.25.40.10">
    <property type="entry name" value="Tetratricopeptide repeat domain"/>
    <property type="match status" value="3"/>
</dbReference>
<feature type="signal peptide" evidence="2">
    <location>
        <begin position="1"/>
        <end position="20"/>
    </location>
</feature>
<comment type="caution">
    <text evidence="3">The sequence shown here is derived from an EMBL/GenBank/DDBJ whole genome shotgun (WGS) entry which is preliminary data.</text>
</comment>
<dbReference type="PROSITE" id="PS50005">
    <property type="entry name" value="TPR"/>
    <property type="match status" value="2"/>
</dbReference>
<sequence length="421" mass="47426">MIRQLLSVSCPALLLSVVCASGQSVYSLPDSLVSLSDSAHIRELVLQEGLYLKSVMRYDEAAEVFASLLQKGSPDSKIIAEIADCNYLDGNYSGARTFYMMLSMSEPDNIVAGIRLMQMSYRCGEYSESIRLGKSILLKDSIPAVCSLVGDAFNRTGQRDSALVYYQEALRLRPLYPDVIDKMSDILLSEGQYDEVISLADGYLSERPDNIKINSVKGTAQYLKEDYQASMGTFNRILDLGDDSYGTHLMLGQNLWQLDRVFEAEEELMKAYAIDSTEVGLVLLIASVKAELLAVGSGFLKVGEEAYSEMDAWFDKALCMMEPDGTVMSEIWRRRGYAYYRLADWKKSGKCYMTALKYGIPDARIYLYLGYCSQMKEDWAKALDYYRKGLDLSGPDSGLTTYLRERVEDMEREVFMLQTVK</sequence>
<dbReference type="Proteomes" id="UP000823661">
    <property type="component" value="Unassembled WGS sequence"/>
</dbReference>
<dbReference type="PANTHER" id="PTHR12558">
    <property type="entry name" value="CELL DIVISION CYCLE 16,23,27"/>
    <property type="match status" value="1"/>
</dbReference>
<feature type="repeat" description="TPR" evidence="1">
    <location>
        <begin position="143"/>
        <end position="176"/>
    </location>
</feature>
<dbReference type="Pfam" id="PF13181">
    <property type="entry name" value="TPR_8"/>
    <property type="match status" value="1"/>
</dbReference>
<evidence type="ECO:0000313" key="4">
    <source>
        <dbReference type="Proteomes" id="UP000823661"/>
    </source>
</evidence>
<dbReference type="Pfam" id="PF13432">
    <property type="entry name" value="TPR_16"/>
    <property type="match status" value="1"/>
</dbReference>
<evidence type="ECO:0000256" key="1">
    <source>
        <dbReference type="PROSITE-ProRule" id="PRU00339"/>
    </source>
</evidence>
<proteinExistence type="predicted"/>
<feature type="repeat" description="TPR" evidence="1">
    <location>
        <begin position="363"/>
        <end position="396"/>
    </location>
</feature>
<protein>
    <recommendedName>
        <fullName evidence="5">Tetratricopeptide repeat protein</fullName>
    </recommendedName>
</protein>
<gene>
    <name evidence="3" type="ORF">IAC06_02810</name>
</gene>
<evidence type="ECO:0008006" key="5">
    <source>
        <dbReference type="Google" id="ProtNLM"/>
    </source>
</evidence>
<dbReference type="SUPFAM" id="SSF48452">
    <property type="entry name" value="TPR-like"/>
    <property type="match status" value="2"/>
</dbReference>
<accession>A0A9D9HIP1</accession>
<dbReference type="SMART" id="SM00028">
    <property type="entry name" value="TPR"/>
    <property type="match status" value="6"/>
</dbReference>
<reference evidence="3" key="1">
    <citation type="submission" date="2020-10" db="EMBL/GenBank/DDBJ databases">
        <authorList>
            <person name="Gilroy R."/>
        </authorList>
    </citation>
    <scope>NUCLEOTIDE SEQUENCE</scope>
    <source>
        <strain evidence="3">B1-20833</strain>
    </source>
</reference>
<evidence type="ECO:0000256" key="2">
    <source>
        <dbReference type="SAM" id="SignalP"/>
    </source>
</evidence>